<dbReference type="Proteomes" id="UP001501303">
    <property type="component" value="Unassembled WGS sequence"/>
</dbReference>
<gene>
    <name evidence="1" type="ORF">GCM10009716_33410</name>
</gene>
<reference evidence="1 2" key="1">
    <citation type="journal article" date="2019" name="Int. J. Syst. Evol. Microbiol.">
        <title>The Global Catalogue of Microorganisms (GCM) 10K type strain sequencing project: providing services to taxonomists for standard genome sequencing and annotation.</title>
        <authorList>
            <consortium name="The Broad Institute Genomics Platform"/>
            <consortium name="The Broad Institute Genome Sequencing Center for Infectious Disease"/>
            <person name="Wu L."/>
            <person name="Ma J."/>
        </authorList>
    </citation>
    <scope>NUCLEOTIDE SEQUENCE [LARGE SCALE GENOMIC DNA]</scope>
    <source>
        <strain evidence="1 2">JCM 13581</strain>
    </source>
</reference>
<keyword evidence="2" id="KW-1185">Reference proteome</keyword>
<sequence length="57" mass="6554">MGTEDPMRGMLRDEIIKAIRDVRPVQYTREDLARMTRGQINAARKAGHLDDLLMGRN</sequence>
<organism evidence="1 2">
    <name type="scientific">Streptomyces sodiiphilus</name>
    <dbReference type="NCBI Taxonomy" id="226217"/>
    <lineage>
        <taxon>Bacteria</taxon>
        <taxon>Bacillati</taxon>
        <taxon>Actinomycetota</taxon>
        <taxon>Actinomycetes</taxon>
        <taxon>Kitasatosporales</taxon>
        <taxon>Streptomycetaceae</taxon>
        <taxon>Streptomyces</taxon>
    </lineage>
</organism>
<comment type="caution">
    <text evidence="1">The sequence shown here is derived from an EMBL/GenBank/DDBJ whole genome shotgun (WGS) entry which is preliminary data.</text>
</comment>
<evidence type="ECO:0000313" key="2">
    <source>
        <dbReference type="Proteomes" id="UP001501303"/>
    </source>
</evidence>
<dbReference type="EMBL" id="BAAAMJ010000032">
    <property type="protein sequence ID" value="GAA1922143.1"/>
    <property type="molecule type" value="Genomic_DNA"/>
</dbReference>
<name>A0ABN2PHT1_9ACTN</name>
<protein>
    <submittedName>
        <fullName evidence="1">Uncharacterized protein</fullName>
    </submittedName>
</protein>
<accession>A0ABN2PHT1</accession>
<evidence type="ECO:0000313" key="1">
    <source>
        <dbReference type="EMBL" id="GAA1922143.1"/>
    </source>
</evidence>
<proteinExistence type="predicted"/>